<keyword evidence="1" id="KW-0812">Transmembrane</keyword>
<feature type="transmembrane region" description="Helical" evidence="1">
    <location>
        <begin position="291"/>
        <end position="311"/>
    </location>
</feature>
<organism evidence="2 3">
    <name type="scientific">Candidatus Roizmanbacteria bacterium RIFCSPLOWO2_01_FULL_37_16</name>
    <dbReference type="NCBI Taxonomy" id="1802058"/>
    <lineage>
        <taxon>Bacteria</taxon>
        <taxon>Candidatus Roizmaniibacteriota</taxon>
    </lineage>
</organism>
<sequence length="621" mass="72254">MIKIKRILFILLFAMLLYSRFVNLSWGLPYPMHPDERNMANAIQQLQCPIQNSEFRIQNCFNPHFFAYGQFPLYIGYGIVMILKLFDGDLGTAIGFEEAAFSLRIMSAAASILNVLILMKVAELLISKQISNIKYKISIFLVFILSPFFIQFSHFGTTESLLMFLYSVIIYLSIKYSQNKLDPLIFYLQTSIFVGIAFATKVSSVVFLIVPLALILNQIRSSFLQRSLAIWYLLALTLIFGILFSPHNFISFLEFLGSMGYESDVATGAYRAFYTRQFEFAEPIIFQLTKIFPYTLGWPVYIFFLLGFVFLPNRIEFNLLRLAVLSGFLPNAFFYAKWTRFISPIFPLMLVVAIAYLNVILDLLQDLFLKFRFRNPFDKLRILSLPKDKFGMTKIIISFAFCLLSFIFILPGLAYLSIYKNPDVRFTASDWIYKNIPSGSYILSETANVIDPPISTPTFKNPDKHYEYISFNFYDLDENPKFQSELPQHLKKADYIFIPSRRIFANHYCSDSLSFRGSETTEKSSPDFIRTYDNAPLDFSLIARNDAEKKRCVYLRKKYPLLNEYYDNLFSGELGFEKIAEFNSYPKIQFFGKTIIEIPDEEAEETWTVFDHPVFRIYKRI</sequence>
<proteinExistence type="predicted"/>
<evidence type="ECO:0000313" key="2">
    <source>
        <dbReference type="EMBL" id="OGK45607.1"/>
    </source>
</evidence>
<dbReference type="Proteomes" id="UP000178040">
    <property type="component" value="Unassembled WGS sequence"/>
</dbReference>
<accession>A0A1F7IQH0</accession>
<feature type="transmembrane region" description="Helical" evidence="1">
    <location>
        <begin position="105"/>
        <end position="127"/>
    </location>
</feature>
<feature type="transmembrane region" description="Helical" evidence="1">
    <location>
        <begin position="228"/>
        <end position="250"/>
    </location>
</feature>
<keyword evidence="1" id="KW-1133">Transmembrane helix</keyword>
<feature type="transmembrane region" description="Helical" evidence="1">
    <location>
        <begin position="342"/>
        <end position="364"/>
    </location>
</feature>
<comment type="caution">
    <text evidence="2">The sequence shown here is derived from an EMBL/GenBank/DDBJ whole genome shotgun (WGS) entry which is preliminary data.</text>
</comment>
<evidence type="ECO:0000256" key="1">
    <source>
        <dbReference type="SAM" id="Phobius"/>
    </source>
</evidence>
<feature type="transmembrane region" description="Helical" evidence="1">
    <location>
        <begin position="395"/>
        <end position="416"/>
    </location>
</feature>
<dbReference type="EMBL" id="MGAI01000004">
    <property type="protein sequence ID" value="OGK45607.1"/>
    <property type="molecule type" value="Genomic_DNA"/>
</dbReference>
<reference evidence="2 3" key="1">
    <citation type="journal article" date="2016" name="Nat. Commun.">
        <title>Thousands of microbial genomes shed light on interconnected biogeochemical processes in an aquifer system.</title>
        <authorList>
            <person name="Anantharaman K."/>
            <person name="Brown C.T."/>
            <person name="Hug L.A."/>
            <person name="Sharon I."/>
            <person name="Castelle C.J."/>
            <person name="Probst A.J."/>
            <person name="Thomas B.C."/>
            <person name="Singh A."/>
            <person name="Wilkins M.J."/>
            <person name="Karaoz U."/>
            <person name="Brodie E.L."/>
            <person name="Williams K.H."/>
            <person name="Hubbard S.S."/>
            <person name="Banfield J.F."/>
        </authorList>
    </citation>
    <scope>NUCLEOTIDE SEQUENCE [LARGE SCALE GENOMIC DNA]</scope>
</reference>
<keyword evidence="1" id="KW-0472">Membrane</keyword>
<protein>
    <submittedName>
        <fullName evidence="2">Uncharacterized protein</fullName>
    </submittedName>
</protein>
<feature type="transmembrane region" description="Helical" evidence="1">
    <location>
        <begin position="139"/>
        <end position="172"/>
    </location>
</feature>
<gene>
    <name evidence="2" type="ORF">A3B40_00235</name>
</gene>
<dbReference type="AlphaFoldDB" id="A0A1F7IQH0"/>
<name>A0A1F7IQH0_9BACT</name>
<evidence type="ECO:0000313" key="3">
    <source>
        <dbReference type="Proteomes" id="UP000178040"/>
    </source>
</evidence>
<feature type="transmembrane region" description="Helical" evidence="1">
    <location>
        <begin position="192"/>
        <end position="216"/>
    </location>
</feature>